<keyword evidence="3" id="KW-1185">Reference proteome</keyword>
<organism evidence="2 3">
    <name type="scientific">Hibiscus sabdariffa</name>
    <name type="common">roselle</name>
    <dbReference type="NCBI Taxonomy" id="183260"/>
    <lineage>
        <taxon>Eukaryota</taxon>
        <taxon>Viridiplantae</taxon>
        <taxon>Streptophyta</taxon>
        <taxon>Embryophyta</taxon>
        <taxon>Tracheophyta</taxon>
        <taxon>Spermatophyta</taxon>
        <taxon>Magnoliopsida</taxon>
        <taxon>eudicotyledons</taxon>
        <taxon>Gunneridae</taxon>
        <taxon>Pentapetalae</taxon>
        <taxon>rosids</taxon>
        <taxon>malvids</taxon>
        <taxon>Malvales</taxon>
        <taxon>Malvaceae</taxon>
        <taxon>Malvoideae</taxon>
        <taxon>Hibiscus</taxon>
    </lineage>
</organism>
<proteinExistence type="predicted"/>
<dbReference type="Pfam" id="PF13456">
    <property type="entry name" value="RVT_3"/>
    <property type="match status" value="1"/>
</dbReference>
<dbReference type="Proteomes" id="UP001472677">
    <property type="component" value="Unassembled WGS sequence"/>
</dbReference>
<dbReference type="EMBL" id="JBBPBM010000046">
    <property type="protein sequence ID" value="KAK8521746.1"/>
    <property type="molecule type" value="Genomic_DNA"/>
</dbReference>
<sequence>MCLGALYSRWSPPSGDTIKINFDASFIVQLYLSFSGVVARNAKGLIMAAGIIPHHFVANPELAEVYACVDALNLARDMEFLSVIIEGMLLSSLTRSIVCQSCNAVAHLLAHDGTDSSGPRFLIEEAPPIIEQAALQDIWWVNSPI</sequence>
<feature type="domain" description="RNase H type-1" evidence="1">
    <location>
        <begin position="21"/>
        <end position="87"/>
    </location>
</feature>
<gene>
    <name evidence="2" type="ORF">V6N12_066332</name>
</gene>
<dbReference type="PANTHER" id="PTHR47074">
    <property type="entry name" value="BNAC02G40300D PROTEIN"/>
    <property type="match status" value="1"/>
</dbReference>
<comment type="caution">
    <text evidence="2">The sequence shown here is derived from an EMBL/GenBank/DDBJ whole genome shotgun (WGS) entry which is preliminary data.</text>
</comment>
<dbReference type="InterPro" id="IPR002156">
    <property type="entry name" value="RNaseH_domain"/>
</dbReference>
<name>A0ABR2CPT2_9ROSI</name>
<accession>A0ABR2CPT2</accession>
<dbReference type="PANTHER" id="PTHR47074:SF61">
    <property type="entry name" value="RNASE H TYPE-1 DOMAIN-CONTAINING PROTEIN"/>
    <property type="match status" value="1"/>
</dbReference>
<evidence type="ECO:0000313" key="2">
    <source>
        <dbReference type="EMBL" id="KAK8521746.1"/>
    </source>
</evidence>
<evidence type="ECO:0000259" key="1">
    <source>
        <dbReference type="Pfam" id="PF13456"/>
    </source>
</evidence>
<dbReference type="InterPro" id="IPR052929">
    <property type="entry name" value="RNase_H-like_EbsB-rel"/>
</dbReference>
<evidence type="ECO:0000313" key="3">
    <source>
        <dbReference type="Proteomes" id="UP001472677"/>
    </source>
</evidence>
<protein>
    <recommendedName>
        <fullName evidence="1">RNase H type-1 domain-containing protein</fullName>
    </recommendedName>
</protein>
<reference evidence="2 3" key="1">
    <citation type="journal article" date="2024" name="G3 (Bethesda)">
        <title>Genome assembly of Hibiscus sabdariffa L. provides insights into metabolisms of medicinal natural products.</title>
        <authorList>
            <person name="Kim T."/>
        </authorList>
    </citation>
    <scope>NUCLEOTIDE SEQUENCE [LARGE SCALE GENOMIC DNA]</scope>
    <source>
        <strain evidence="2">TK-2024</strain>
        <tissue evidence="2">Old leaves</tissue>
    </source>
</reference>